<keyword evidence="2" id="KW-1185">Reference proteome</keyword>
<dbReference type="Proteomes" id="UP000187455">
    <property type="component" value="Unassembled WGS sequence"/>
</dbReference>
<evidence type="ECO:0000313" key="1">
    <source>
        <dbReference type="EMBL" id="OLY82839.1"/>
    </source>
</evidence>
<dbReference type="EMBL" id="LSSL01001218">
    <property type="protein sequence ID" value="OLY82839.1"/>
    <property type="molecule type" value="Genomic_DNA"/>
</dbReference>
<evidence type="ECO:0000313" key="2">
    <source>
        <dbReference type="Proteomes" id="UP000187455"/>
    </source>
</evidence>
<reference evidence="1 2" key="1">
    <citation type="journal article" date="2016" name="Mol. Biol. Evol.">
        <title>Genome-Wide Survey of Gut Fungi (Harpellales) Reveals the First Horizontally Transferred Ubiquitin Gene from a Mosquito Host.</title>
        <authorList>
            <person name="Wang Y."/>
            <person name="White M.M."/>
            <person name="Kvist S."/>
            <person name="Moncalvo J.M."/>
        </authorList>
    </citation>
    <scope>NUCLEOTIDE SEQUENCE [LARGE SCALE GENOMIC DNA]</scope>
    <source>
        <strain evidence="1 2">ALG-7-W6</strain>
    </source>
</reference>
<sequence length="91" mass="10591">MDENNSIEYCNSVIEEIDSAINNNLEFSKKENYDIINQISEENLVSSNNFFEKKTSNFAKKLSHLVEKIDAIEDIMSQLNLEYQYQGFSLL</sequence>
<organism evidence="1 2">
    <name type="scientific">Smittium mucronatum</name>
    <dbReference type="NCBI Taxonomy" id="133383"/>
    <lineage>
        <taxon>Eukaryota</taxon>
        <taxon>Fungi</taxon>
        <taxon>Fungi incertae sedis</taxon>
        <taxon>Zoopagomycota</taxon>
        <taxon>Kickxellomycotina</taxon>
        <taxon>Harpellomycetes</taxon>
        <taxon>Harpellales</taxon>
        <taxon>Legeriomycetaceae</taxon>
        <taxon>Smittium</taxon>
    </lineage>
</organism>
<accession>A0A1R0H123</accession>
<gene>
    <name evidence="1" type="ORF">AYI68_g3032</name>
</gene>
<protein>
    <submittedName>
        <fullName evidence="1">Uncharacterized protein</fullName>
    </submittedName>
</protein>
<proteinExistence type="predicted"/>
<dbReference type="AlphaFoldDB" id="A0A1R0H123"/>
<name>A0A1R0H123_9FUNG</name>
<comment type="caution">
    <text evidence="1">The sequence shown here is derived from an EMBL/GenBank/DDBJ whole genome shotgun (WGS) entry which is preliminary data.</text>
</comment>